<evidence type="ECO:0000313" key="7">
    <source>
        <dbReference type="EMBL" id="PZF83222.1"/>
    </source>
</evidence>
<dbReference type="InterPro" id="IPR001907">
    <property type="entry name" value="ClpP"/>
</dbReference>
<evidence type="ECO:0000256" key="3">
    <source>
        <dbReference type="ARBA" id="ARBA00022670"/>
    </source>
</evidence>
<evidence type="ECO:0000313" key="8">
    <source>
        <dbReference type="Proteomes" id="UP000248764"/>
    </source>
</evidence>
<dbReference type="RefSeq" id="WP_111255120.1">
    <property type="nucleotide sequence ID" value="NZ_POTW01000027.1"/>
</dbReference>
<dbReference type="GO" id="GO:0004176">
    <property type="term" value="F:ATP-dependent peptidase activity"/>
    <property type="evidence" value="ECO:0007669"/>
    <property type="project" value="InterPro"/>
</dbReference>
<dbReference type="PANTHER" id="PTHR10381">
    <property type="entry name" value="ATP-DEPENDENT CLP PROTEASE PROTEOLYTIC SUBUNIT"/>
    <property type="match status" value="1"/>
</dbReference>
<dbReference type="GO" id="GO:0006515">
    <property type="term" value="P:protein quality control for misfolded or incompletely synthesized proteins"/>
    <property type="evidence" value="ECO:0007669"/>
    <property type="project" value="TreeGrafter"/>
</dbReference>
<proteinExistence type="inferred from homology"/>
<dbReference type="Pfam" id="PF00574">
    <property type="entry name" value="CLP_protease"/>
    <property type="match status" value="1"/>
</dbReference>
<evidence type="ECO:0000256" key="4">
    <source>
        <dbReference type="ARBA" id="ARBA00022801"/>
    </source>
</evidence>
<dbReference type="PANTHER" id="PTHR10381:SF70">
    <property type="entry name" value="ATP-DEPENDENT CLP PROTEASE PROTEOLYTIC SUBUNIT"/>
    <property type="match status" value="1"/>
</dbReference>
<evidence type="ECO:0000256" key="2">
    <source>
        <dbReference type="ARBA" id="ARBA00022490"/>
    </source>
</evidence>
<dbReference type="InterPro" id="IPR029045">
    <property type="entry name" value="ClpP/crotonase-like_dom_sf"/>
</dbReference>
<protein>
    <recommendedName>
        <fullName evidence="6">ATP-dependent Clp protease proteolytic subunit</fullName>
    </recommendedName>
</protein>
<keyword evidence="2" id="KW-0963">Cytoplasm</keyword>
<dbReference type="EMBL" id="POTW01000027">
    <property type="protein sequence ID" value="PZF83222.1"/>
    <property type="molecule type" value="Genomic_DNA"/>
</dbReference>
<organism evidence="7 8">
    <name type="scientific">Jiangella anatolica</name>
    <dbReference type="NCBI Taxonomy" id="2670374"/>
    <lineage>
        <taxon>Bacteria</taxon>
        <taxon>Bacillati</taxon>
        <taxon>Actinomycetota</taxon>
        <taxon>Actinomycetes</taxon>
        <taxon>Jiangellales</taxon>
        <taxon>Jiangellaceae</taxon>
        <taxon>Jiangella</taxon>
    </lineage>
</organism>
<dbReference type="AlphaFoldDB" id="A0A2W2BAS1"/>
<dbReference type="GO" id="GO:0051117">
    <property type="term" value="F:ATPase binding"/>
    <property type="evidence" value="ECO:0007669"/>
    <property type="project" value="TreeGrafter"/>
</dbReference>
<sequence length="180" mass="20093">MGKKTATPAAEALVCSFLGEIEEDSVDKAVKKITKWSLKNPDAELLMYLNSPGGELWAGWRLFDTLRAVSKDGHHVTITVRGRAASMAGVVLQAADHRVIGAQSYLHMHETANGAYGKTHRHRENVEFLERAQMDIARVYAERSTLKAKEIYQMFDRKEVWLSAKEALGYGFVDAVEGKK</sequence>
<evidence type="ECO:0000256" key="1">
    <source>
        <dbReference type="ARBA" id="ARBA00007039"/>
    </source>
</evidence>
<evidence type="ECO:0000256" key="5">
    <source>
        <dbReference type="ARBA" id="ARBA00022825"/>
    </source>
</evidence>
<keyword evidence="8" id="KW-1185">Reference proteome</keyword>
<dbReference type="InterPro" id="IPR023562">
    <property type="entry name" value="ClpP/TepA"/>
</dbReference>
<reference evidence="7 8" key="1">
    <citation type="submission" date="2018-01" db="EMBL/GenBank/DDBJ databases">
        <title>Draft genome sequence of Jiangella sp. GTF31.</title>
        <authorList>
            <person name="Sahin N."/>
            <person name="Ay H."/>
            <person name="Saygin H."/>
        </authorList>
    </citation>
    <scope>NUCLEOTIDE SEQUENCE [LARGE SCALE GENOMIC DNA]</scope>
    <source>
        <strain evidence="7 8">GTF31</strain>
    </source>
</reference>
<dbReference type="SUPFAM" id="SSF52096">
    <property type="entry name" value="ClpP/crotonase"/>
    <property type="match status" value="1"/>
</dbReference>
<name>A0A2W2BAS1_9ACTN</name>
<keyword evidence="3" id="KW-0645">Protease</keyword>
<comment type="caution">
    <text evidence="7">The sequence shown here is derived from an EMBL/GenBank/DDBJ whole genome shotgun (WGS) entry which is preliminary data.</text>
</comment>
<gene>
    <name evidence="7" type="ORF">C1I92_13170</name>
</gene>
<keyword evidence="4" id="KW-0378">Hydrolase</keyword>
<dbReference type="PRINTS" id="PR00127">
    <property type="entry name" value="CLPPROTEASEP"/>
</dbReference>
<keyword evidence="5" id="KW-0720">Serine protease</keyword>
<dbReference type="GO" id="GO:0004252">
    <property type="term" value="F:serine-type endopeptidase activity"/>
    <property type="evidence" value="ECO:0007669"/>
    <property type="project" value="InterPro"/>
</dbReference>
<dbReference type="Proteomes" id="UP000248764">
    <property type="component" value="Unassembled WGS sequence"/>
</dbReference>
<dbReference type="Gene3D" id="3.90.226.10">
    <property type="entry name" value="2-enoyl-CoA Hydratase, Chain A, domain 1"/>
    <property type="match status" value="1"/>
</dbReference>
<accession>A0A2W2BAS1</accession>
<evidence type="ECO:0000256" key="6">
    <source>
        <dbReference type="RuleBase" id="RU003567"/>
    </source>
</evidence>
<dbReference type="GO" id="GO:0009368">
    <property type="term" value="C:endopeptidase Clp complex"/>
    <property type="evidence" value="ECO:0007669"/>
    <property type="project" value="TreeGrafter"/>
</dbReference>
<comment type="similarity">
    <text evidence="1 6">Belongs to the peptidase S14 family.</text>
</comment>